<keyword evidence="2" id="KW-0732">Signal</keyword>
<comment type="subcellular location">
    <subcellularLocation>
        <location evidence="1">Virion</location>
    </subcellularLocation>
</comment>
<proteinExistence type="predicted"/>
<dbReference type="Proteomes" id="UP000217154">
    <property type="component" value="Chromosome"/>
</dbReference>
<dbReference type="Gene3D" id="3.30.2320.10">
    <property type="entry name" value="hypothetical protein PF0899 domain"/>
    <property type="match status" value="1"/>
</dbReference>
<evidence type="ECO:0000313" key="4">
    <source>
        <dbReference type="EMBL" id="ATA55177.1"/>
    </source>
</evidence>
<feature type="chain" id="PRO_5013032715" evidence="2">
    <location>
        <begin position="25"/>
        <end position="444"/>
    </location>
</feature>
<dbReference type="KEGG" id="vbo:CKY39_19640"/>
<feature type="signal peptide" evidence="2">
    <location>
        <begin position="1"/>
        <end position="24"/>
    </location>
</feature>
<name>A0A250DLC8_9BURK</name>
<dbReference type="EMBL" id="CP023284">
    <property type="protein sequence ID" value="ATA55177.1"/>
    <property type="molecule type" value="Genomic_DNA"/>
</dbReference>
<dbReference type="InterPro" id="IPR054612">
    <property type="entry name" value="Phage_capsid-like_C"/>
</dbReference>
<dbReference type="InterPro" id="IPR024455">
    <property type="entry name" value="Phage_capsid"/>
</dbReference>
<evidence type="ECO:0000313" key="5">
    <source>
        <dbReference type="Proteomes" id="UP000217154"/>
    </source>
</evidence>
<dbReference type="Pfam" id="PF05065">
    <property type="entry name" value="Phage_capsid"/>
    <property type="match status" value="1"/>
</dbReference>
<dbReference type="AlphaFoldDB" id="A0A250DLC8"/>
<dbReference type="Gene3D" id="3.30.2400.10">
    <property type="entry name" value="Major capsid protein gp5"/>
    <property type="match status" value="1"/>
</dbReference>
<evidence type="ECO:0000256" key="2">
    <source>
        <dbReference type="SAM" id="SignalP"/>
    </source>
</evidence>
<gene>
    <name evidence="4" type="ORF">CKY39_19640</name>
</gene>
<reference evidence="4 5" key="1">
    <citation type="submission" date="2017-09" db="EMBL/GenBank/DDBJ databases">
        <title>The diverse metabolic capabilities of V. boronicumulans make it an excellent choice for continued studies on novel biodegradation.</title>
        <authorList>
            <person name="Sun S."/>
        </authorList>
    </citation>
    <scope>NUCLEOTIDE SEQUENCE [LARGE SCALE GENOMIC DNA]</scope>
    <source>
        <strain evidence="4 5">J1</strain>
    </source>
</reference>
<dbReference type="NCBIfam" id="TIGR01554">
    <property type="entry name" value="major_cap_HK97"/>
    <property type="match status" value="1"/>
</dbReference>
<dbReference type="SUPFAM" id="SSF56563">
    <property type="entry name" value="Major capsid protein gp5"/>
    <property type="match status" value="1"/>
</dbReference>
<sequence length="444" mass="46393">MKRTLISLAAAAALSAMAAGAAYASAVEAVATKAFSNPVPRGLIAVRADGGHPGDIKATVEALNKAFATFKEEHTKQLEDIKKGNADALQALKVENINADIARLQREVDDTNVKLAAAQMGAGSGGKGAADAEYTGAFRAHFKKGDVQAALNKGADGEGGYLAPVEWDRTITEKLVLVSQMRQLATVQPVSGAGLTKLFNLGGTASGWVGETAARPQTSTGTFASLGFGWGEIYANPAATQQILDDSAINLEAWLAGEVETEFSKQEGAAFFSGDGANKPFGILTYVTGGANAAKHPFGAIKAVNSGAAAAITSDGIVDLIYDLPSAFTANAGFVMNRKSQGTIRKLKDGQGNYLWQPSYVAGQPATLAGFGITEVPDMPDVAANSVPLLFGDFKRTYTVYDRVGVRVLRDPFTAKPYVLFYTTKRVGGGVHNPEPMRALKVAA</sequence>
<accession>A0A250DLC8</accession>
<organism evidence="4 5">
    <name type="scientific">Variovorax boronicumulans</name>
    <dbReference type="NCBI Taxonomy" id="436515"/>
    <lineage>
        <taxon>Bacteria</taxon>
        <taxon>Pseudomonadati</taxon>
        <taxon>Pseudomonadota</taxon>
        <taxon>Betaproteobacteria</taxon>
        <taxon>Burkholderiales</taxon>
        <taxon>Comamonadaceae</taxon>
        <taxon>Variovorax</taxon>
    </lineage>
</organism>
<feature type="domain" description="Phage capsid-like C-terminal" evidence="3">
    <location>
        <begin position="159"/>
        <end position="441"/>
    </location>
</feature>
<evidence type="ECO:0000259" key="3">
    <source>
        <dbReference type="Pfam" id="PF05065"/>
    </source>
</evidence>
<protein>
    <submittedName>
        <fullName evidence="4">Phage major capsid protein</fullName>
    </submittedName>
</protein>
<evidence type="ECO:0000256" key="1">
    <source>
        <dbReference type="ARBA" id="ARBA00004328"/>
    </source>
</evidence>